<proteinExistence type="predicted"/>
<dbReference type="EMBL" id="DS549505">
    <property type="protein sequence ID" value="EDR25491.1"/>
    <property type="molecule type" value="Genomic_DNA"/>
</dbReference>
<evidence type="ECO:0000313" key="2">
    <source>
        <dbReference type="Proteomes" id="UP000008076"/>
    </source>
</evidence>
<gene>
    <name evidence="1" type="ORF">EDI_273490</name>
</gene>
<protein>
    <submittedName>
        <fullName evidence="1">Uncharacterized protein</fullName>
    </submittedName>
</protein>
<dbReference type="KEGG" id="edi:EDI_273490"/>
<accession>B0EJ10</accession>
<sequence length="102" mass="11916">MSKAICIDKLKTLIIELAVDIDDRLKTNLTTDGRSLLYAISFWVHQLIFVKEYEYDPCLDNYIRYLLNDIKNFLVNYSNIERIVGEIAFFYHDLGNLCGDSN</sequence>
<reference evidence="2" key="1">
    <citation type="submission" date="2007-12" db="EMBL/GenBank/DDBJ databases">
        <title>Annotation of Entamoeba dispar SAW760.</title>
        <authorList>
            <person name="Lorenzi H."/>
            <person name="Inman J."/>
            <person name="Schobel S."/>
            <person name="Amedeo P."/>
            <person name="Caler E."/>
        </authorList>
    </citation>
    <scope>NUCLEOTIDE SEQUENCE [LARGE SCALE GENOMIC DNA]</scope>
    <source>
        <strain evidence="2">ATCC PRA-260 / SAW760</strain>
    </source>
</reference>
<evidence type="ECO:0000313" key="1">
    <source>
        <dbReference type="EMBL" id="EDR25491.1"/>
    </source>
</evidence>
<keyword evidence="2" id="KW-1185">Reference proteome</keyword>
<dbReference type="AlphaFoldDB" id="B0EJ10"/>
<organism evidence="2">
    <name type="scientific">Entamoeba dispar (strain ATCC PRA-260 / SAW760)</name>
    <dbReference type="NCBI Taxonomy" id="370354"/>
    <lineage>
        <taxon>Eukaryota</taxon>
        <taxon>Amoebozoa</taxon>
        <taxon>Evosea</taxon>
        <taxon>Archamoebae</taxon>
        <taxon>Mastigamoebida</taxon>
        <taxon>Entamoebidae</taxon>
        <taxon>Entamoeba</taxon>
    </lineage>
</organism>
<dbReference type="RefSeq" id="XP_001738197.1">
    <property type="nucleotide sequence ID" value="XM_001738145.1"/>
</dbReference>
<dbReference type="VEuPathDB" id="AmoebaDB:EDI_273490"/>
<dbReference type="Proteomes" id="UP000008076">
    <property type="component" value="Unassembled WGS sequence"/>
</dbReference>
<name>B0EJ10_ENTDS</name>
<dbReference type="GeneID" id="5883266"/>